<name>A0A7W7CKV1_9PSEU</name>
<evidence type="ECO:0000259" key="8">
    <source>
        <dbReference type="Pfam" id="PF09335"/>
    </source>
</evidence>
<keyword evidence="3 7" id="KW-1003">Cell membrane</keyword>
<feature type="transmembrane region" description="Helical" evidence="7">
    <location>
        <begin position="59"/>
        <end position="79"/>
    </location>
</feature>
<accession>A0A7W7CKV1</accession>
<protein>
    <submittedName>
        <fullName evidence="9">Membrane protein DedA with SNARE-associated domain</fullName>
    </submittedName>
</protein>
<comment type="caution">
    <text evidence="9">The sequence shown here is derived from an EMBL/GenBank/DDBJ whole genome shotgun (WGS) entry which is preliminary data.</text>
</comment>
<dbReference type="Pfam" id="PF09335">
    <property type="entry name" value="VTT_dom"/>
    <property type="match status" value="1"/>
</dbReference>
<evidence type="ECO:0000256" key="6">
    <source>
        <dbReference type="ARBA" id="ARBA00023136"/>
    </source>
</evidence>
<feature type="transmembrane region" description="Helical" evidence="7">
    <location>
        <begin position="175"/>
        <end position="196"/>
    </location>
</feature>
<dbReference type="PANTHER" id="PTHR30353">
    <property type="entry name" value="INNER MEMBRANE PROTEIN DEDA-RELATED"/>
    <property type="match status" value="1"/>
</dbReference>
<feature type="transmembrane region" description="Helical" evidence="7">
    <location>
        <begin position="143"/>
        <end position="163"/>
    </location>
</feature>
<evidence type="ECO:0000256" key="3">
    <source>
        <dbReference type="ARBA" id="ARBA00022475"/>
    </source>
</evidence>
<organism evidence="9 10">
    <name type="scientific">Crossiella cryophila</name>
    <dbReference type="NCBI Taxonomy" id="43355"/>
    <lineage>
        <taxon>Bacteria</taxon>
        <taxon>Bacillati</taxon>
        <taxon>Actinomycetota</taxon>
        <taxon>Actinomycetes</taxon>
        <taxon>Pseudonocardiales</taxon>
        <taxon>Pseudonocardiaceae</taxon>
        <taxon>Crossiella</taxon>
    </lineage>
</organism>
<dbReference type="EMBL" id="JACHMH010000001">
    <property type="protein sequence ID" value="MBB4681646.1"/>
    <property type="molecule type" value="Genomic_DNA"/>
</dbReference>
<evidence type="ECO:0000256" key="5">
    <source>
        <dbReference type="ARBA" id="ARBA00022989"/>
    </source>
</evidence>
<proteinExistence type="inferred from homology"/>
<keyword evidence="5 7" id="KW-1133">Transmembrane helix</keyword>
<evidence type="ECO:0000256" key="7">
    <source>
        <dbReference type="RuleBase" id="RU367016"/>
    </source>
</evidence>
<comment type="subcellular location">
    <subcellularLocation>
        <location evidence="1 7">Cell membrane</location>
        <topology evidence="1 7">Multi-pass membrane protein</topology>
    </subcellularLocation>
</comment>
<reference evidence="9 10" key="1">
    <citation type="submission" date="2020-08" db="EMBL/GenBank/DDBJ databases">
        <title>Sequencing the genomes of 1000 actinobacteria strains.</title>
        <authorList>
            <person name="Klenk H.-P."/>
        </authorList>
    </citation>
    <scope>NUCLEOTIDE SEQUENCE [LARGE SCALE GENOMIC DNA]</scope>
    <source>
        <strain evidence="9 10">DSM 44230</strain>
    </source>
</reference>
<keyword evidence="6 7" id="KW-0472">Membrane</keyword>
<comment type="similarity">
    <text evidence="2 7">Belongs to the DedA family.</text>
</comment>
<feature type="domain" description="VTT" evidence="8">
    <location>
        <begin position="49"/>
        <end position="163"/>
    </location>
</feature>
<evidence type="ECO:0000313" key="9">
    <source>
        <dbReference type="EMBL" id="MBB4681646.1"/>
    </source>
</evidence>
<dbReference type="Proteomes" id="UP000533598">
    <property type="component" value="Unassembled WGS sequence"/>
</dbReference>
<evidence type="ECO:0000313" key="10">
    <source>
        <dbReference type="Proteomes" id="UP000533598"/>
    </source>
</evidence>
<dbReference type="RefSeq" id="WP_185008373.1">
    <property type="nucleotide sequence ID" value="NZ_BAAAUI010000014.1"/>
</dbReference>
<evidence type="ECO:0000256" key="2">
    <source>
        <dbReference type="ARBA" id="ARBA00010792"/>
    </source>
</evidence>
<evidence type="ECO:0000256" key="4">
    <source>
        <dbReference type="ARBA" id="ARBA00022692"/>
    </source>
</evidence>
<dbReference type="GO" id="GO:0005886">
    <property type="term" value="C:plasma membrane"/>
    <property type="evidence" value="ECO:0007669"/>
    <property type="project" value="UniProtKB-SubCell"/>
</dbReference>
<gene>
    <name evidence="9" type="ORF">HNR67_007764</name>
</gene>
<dbReference type="AlphaFoldDB" id="A0A7W7CKV1"/>
<sequence>MGFITEALESIAGLPKPAVLIATGLLTFGECAIGLGFIVPGDTGLLVAATTVKTVPFFLTMWVVMTICASAGDSVGYLLGRKFGVKLRNTKLVAKMGADNWDKATDLIRRRGAWAVFFARFLPVVRTLTPAAAGTSGLAYRKFLPASIIGATLWSLLHIGIGAGLGEAAKRVEGILGTASWVLLAVIAIVVVTLVLRKRAKNKAEAAATPEPQLEAAN</sequence>
<feature type="transmembrane region" description="Helical" evidence="7">
    <location>
        <begin position="18"/>
        <end position="39"/>
    </location>
</feature>
<evidence type="ECO:0000256" key="1">
    <source>
        <dbReference type="ARBA" id="ARBA00004651"/>
    </source>
</evidence>
<dbReference type="InterPro" id="IPR032816">
    <property type="entry name" value="VTT_dom"/>
</dbReference>
<dbReference type="InterPro" id="IPR032818">
    <property type="entry name" value="DedA-like"/>
</dbReference>
<keyword evidence="10" id="KW-1185">Reference proteome</keyword>
<keyword evidence="4 7" id="KW-0812">Transmembrane</keyword>
<dbReference type="PANTHER" id="PTHR30353:SF15">
    <property type="entry name" value="INNER MEMBRANE PROTEIN YABI"/>
    <property type="match status" value="1"/>
</dbReference>